<comment type="similarity">
    <text evidence="1">Belongs to the anhydro-N-acetylmuramic acid kinase family.</text>
</comment>
<accession>A0ABT1WMW7</accession>
<dbReference type="GO" id="GO:0016301">
    <property type="term" value="F:kinase activity"/>
    <property type="evidence" value="ECO:0007669"/>
    <property type="project" value="UniProtKB-KW"/>
</dbReference>
<sequence length="375" mass="40516">MVLAAGIMSGTSLDGIDVAILDIVGSGLETEIKLLRFLSQLMPIDMKAKIMKQCDPRSSRVDEICSLSVELAELFAQVVQDACQLEEIKSQDLTFVASHGQTIYHQPFASDHLVASTLQIGNPAVLAERLGTIIVSDFRSRDMAVGGQGAPIVPYSEYLLYRQANRMVCLQNIGGIGNVTILPAGGEMDAIQAFDTGPGNMMIDSLCQHFYQEAYDKGGAYAAKGTINQELLERLKAHPYLKKALPKTTGREEFGQAYVEELLFEFPFLKANDFIATVTYFTAYCIGYHLQGIVEEGASLVVGGGGSYNETLLNYLQQELPNVVVCKQEDIGYSSDAKEAIAMAVLGNQTLQGLAGNVPSATGANKFVPLGSITY</sequence>
<organism evidence="2 3">
    <name type="scientific">Granulicatella seriolae</name>
    <dbReference type="NCBI Taxonomy" id="2967226"/>
    <lineage>
        <taxon>Bacteria</taxon>
        <taxon>Bacillati</taxon>
        <taxon>Bacillota</taxon>
        <taxon>Bacilli</taxon>
        <taxon>Lactobacillales</taxon>
        <taxon>Carnobacteriaceae</taxon>
        <taxon>Granulicatella</taxon>
    </lineage>
</organism>
<dbReference type="SUPFAM" id="SSF53067">
    <property type="entry name" value="Actin-like ATPase domain"/>
    <property type="match status" value="1"/>
</dbReference>
<reference evidence="2" key="1">
    <citation type="submission" date="2022-07" db="EMBL/GenBank/DDBJ databases">
        <authorList>
            <person name="Jung M.-Y."/>
            <person name="Lee M."/>
        </authorList>
    </citation>
    <scope>NUCLEOTIDE SEQUENCE</scope>
    <source>
        <strain evidence="2">S8</strain>
    </source>
</reference>
<comment type="catalytic activity">
    <reaction evidence="1">
        <text>1,6-anhydro-N-acetyl-beta-muramate + ATP + H2O = N-acetyl-D-muramate 6-phosphate + ADP + H(+)</text>
        <dbReference type="Rhea" id="RHEA:24952"/>
        <dbReference type="ChEBI" id="CHEBI:15377"/>
        <dbReference type="ChEBI" id="CHEBI:15378"/>
        <dbReference type="ChEBI" id="CHEBI:30616"/>
        <dbReference type="ChEBI" id="CHEBI:58690"/>
        <dbReference type="ChEBI" id="CHEBI:58722"/>
        <dbReference type="ChEBI" id="CHEBI:456216"/>
        <dbReference type="EC" id="2.7.1.170"/>
    </reaction>
</comment>
<dbReference type="InterPro" id="IPR043129">
    <property type="entry name" value="ATPase_NBD"/>
</dbReference>
<gene>
    <name evidence="1 2" type="primary">anmK</name>
    <name evidence="2" type="ORF">NPA36_02990</name>
</gene>
<dbReference type="PANTHER" id="PTHR30605">
    <property type="entry name" value="ANHYDRO-N-ACETYLMURAMIC ACID KINASE"/>
    <property type="match status" value="1"/>
</dbReference>
<dbReference type="Gene3D" id="3.30.420.40">
    <property type="match status" value="2"/>
</dbReference>
<dbReference type="PANTHER" id="PTHR30605:SF0">
    <property type="entry name" value="ANHYDRO-N-ACETYLMURAMIC ACID KINASE"/>
    <property type="match status" value="1"/>
</dbReference>
<keyword evidence="1" id="KW-0119">Carbohydrate metabolism</keyword>
<evidence type="ECO:0000313" key="2">
    <source>
        <dbReference type="EMBL" id="MCQ9209508.1"/>
    </source>
</evidence>
<dbReference type="Pfam" id="PF03702">
    <property type="entry name" value="AnmK"/>
    <property type="match status" value="1"/>
</dbReference>
<keyword evidence="1 2" id="KW-0808">Transferase</keyword>
<dbReference type="NCBIfam" id="NF007142">
    <property type="entry name" value="PRK09585.2-1"/>
    <property type="match status" value="1"/>
</dbReference>
<reference evidence="2" key="3">
    <citation type="journal article" date="2023" name="Microbiol. Resour. Announc.">
        <title>Draft Genome Sequence of Granulicatella sp. Strain S8, Isolated from a Marine Fish, Seriola quinqueradiata.</title>
        <authorList>
            <person name="Lee M."/>
            <person name="Farooq A."/>
            <person name="Jeong J.B."/>
            <person name="Jung M.Y."/>
        </authorList>
    </citation>
    <scope>NUCLEOTIDE SEQUENCE</scope>
    <source>
        <strain evidence="2">S8</strain>
    </source>
</reference>
<evidence type="ECO:0000313" key="3">
    <source>
        <dbReference type="Proteomes" id="UP001059480"/>
    </source>
</evidence>
<keyword evidence="1" id="KW-0547">Nucleotide-binding</keyword>
<protein>
    <recommendedName>
        <fullName evidence="1">Anhydro-N-acetylmuramic acid kinase</fullName>
        <ecNumber evidence="1">2.7.1.170</ecNumber>
    </recommendedName>
    <alternativeName>
        <fullName evidence="1">AnhMurNAc kinase</fullName>
    </alternativeName>
</protein>
<name>A0ABT1WMW7_9LACT</name>
<dbReference type="RefSeq" id="WP_256944622.1">
    <property type="nucleotide sequence ID" value="NZ_JANHNZ010000002.1"/>
</dbReference>
<keyword evidence="1" id="KW-0067">ATP-binding</keyword>
<dbReference type="NCBIfam" id="NF007148">
    <property type="entry name" value="PRK09585.3-2"/>
    <property type="match status" value="1"/>
</dbReference>
<dbReference type="CDD" id="cd24050">
    <property type="entry name" value="ASKHA_NBD_ANMK"/>
    <property type="match status" value="1"/>
</dbReference>
<evidence type="ECO:0000256" key="1">
    <source>
        <dbReference type="HAMAP-Rule" id="MF_01270"/>
    </source>
</evidence>
<proteinExistence type="inferred from homology"/>
<reference evidence="2" key="2">
    <citation type="journal article" date="2023" name="Curr. Microbiol.">
        <title>Granulicatella seriolae sp. nov., a Novel Facultative Anaerobe Isolated from Yellowtail Marine Fish.</title>
        <authorList>
            <person name="Lee M."/>
            <person name="Choi Y.J."/>
            <person name="Farooq A."/>
            <person name="Jeong J.B."/>
            <person name="Jung M.Y."/>
        </authorList>
    </citation>
    <scope>NUCLEOTIDE SEQUENCE</scope>
    <source>
        <strain evidence="2">S8</strain>
    </source>
</reference>
<dbReference type="HAMAP" id="MF_01270">
    <property type="entry name" value="AnhMurNAc_kinase"/>
    <property type="match status" value="1"/>
</dbReference>
<feature type="binding site" evidence="1">
    <location>
        <begin position="10"/>
        <end position="17"/>
    </location>
    <ligand>
        <name>ATP</name>
        <dbReference type="ChEBI" id="CHEBI:30616"/>
    </ligand>
</feature>
<keyword evidence="3" id="KW-1185">Reference proteome</keyword>
<dbReference type="EMBL" id="JANHNZ010000002">
    <property type="protein sequence ID" value="MCQ9209508.1"/>
    <property type="molecule type" value="Genomic_DNA"/>
</dbReference>
<keyword evidence="1 2" id="KW-0418">Kinase</keyword>
<dbReference type="InterPro" id="IPR005338">
    <property type="entry name" value="Anhydro_N_Ac-Mur_kinase"/>
</dbReference>
<comment type="pathway">
    <text evidence="1">Amino-sugar metabolism; 1,6-anhydro-N-acetylmuramate degradation.</text>
</comment>
<comment type="function">
    <text evidence="1">Catalyzes the specific phosphorylation of 1,6-anhydro-N-acetylmuramic acid (anhMurNAc) with the simultaneous cleavage of the 1,6-anhydro ring, generating MurNAc-6-P. Is required for the utilization of anhMurNAc either imported from the medium or derived from its own cell wall murein, and thus plays a role in cell wall recycling.</text>
</comment>
<dbReference type="Proteomes" id="UP001059480">
    <property type="component" value="Unassembled WGS sequence"/>
</dbReference>
<dbReference type="EC" id="2.7.1.170" evidence="1"/>
<comment type="pathway">
    <text evidence="1">Cell wall biogenesis; peptidoglycan recycling.</text>
</comment>
<comment type="caution">
    <text evidence="2">The sequence shown here is derived from an EMBL/GenBank/DDBJ whole genome shotgun (WGS) entry which is preliminary data.</text>
</comment>